<reference evidence="2 3" key="1">
    <citation type="submission" date="2017-02" db="EMBL/GenBank/DDBJ databases">
        <title>Genomic diversity within the haloalkaliphilic genus Thioalkalivibrio.</title>
        <authorList>
            <person name="Ahn A.-C."/>
            <person name="Meier-Kolthoff J."/>
            <person name="Overmars L."/>
            <person name="Richter M."/>
            <person name="Woyke T."/>
            <person name="Sorokin D.Y."/>
            <person name="Muyzer G."/>
        </authorList>
    </citation>
    <scope>NUCLEOTIDE SEQUENCE [LARGE SCALE GENOMIC DNA]</scope>
    <source>
        <strain evidence="2 3">HL17</strain>
    </source>
</reference>
<evidence type="ECO:0000313" key="3">
    <source>
        <dbReference type="Proteomes" id="UP000189177"/>
    </source>
</evidence>
<dbReference type="PANTHER" id="PTHR43236:SF1">
    <property type="entry name" value="BLL7220 PROTEIN"/>
    <property type="match status" value="1"/>
</dbReference>
<dbReference type="OrthoDB" id="9794834at2"/>
<dbReference type="AlphaFoldDB" id="A0A1V2ZWV4"/>
<dbReference type="PANTHER" id="PTHR43236">
    <property type="entry name" value="ANTITOXIN HIGA1"/>
    <property type="match status" value="1"/>
</dbReference>
<name>A0A1V2ZWV4_9GAMM</name>
<dbReference type="Proteomes" id="UP000189177">
    <property type="component" value="Unassembled WGS sequence"/>
</dbReference>
<dbReference type="RefSeq" id="WP_077244548.1">
    <property type="nucleotide sequence ID" value="NZ_MUZR01000043.1"/>
</dbReference>
<evidence type="ECO:0000313" key="2">
    <source>
        <dbReference type="EMBL" id="OOC09604.1"/>
    </source>
</evidence>
<dbReference type="InterPro" id="IPR052345">
    <property type="entry name" value="Rad_response_metalloprotease"/>
</dbReference>
<feature type="domain" description="IrrE N-terminal-like" evidence="1">
    <location>
        <begin position="354"/>
        <end position="438"/>
    </location>
</feature>
<dbReference type="InterPro" id="IPR010359">
    <property type="entry name" value="IrrE_HExxH"/>
</dbReference>
<organism evidence="2 3">
    <name type="scientific">Thioalkalivibrio halophilus</name>
    <dbReference type="NCBI Taxonomy" id="252474"/>
    <lineage>
        <taxon>Bacteria</taxon>
        <taxon>Pseudomonadati</taxon>
        <taxon>Pseudomonadota</taxon>
        <taxon>Gammaproteobacteria</taxon>
        <taxon>Chromatiales</taxon>
        <taxon>Ectothiorhodospiraceae</taxon>
        <taxon>Thioalkalivibrio</taxon>
    </lineage>
</organism>
<evidence type="ECO:0000259" key="1">
    <source>
        <dbReference type="Pfam" id="PF06114"/>
    </source>
</evidence>
<protein>
    <recommendedName>
        <fullName evidence="1">IrrE N-terminal-like domain-containing protein</fullName>
    </recommendedName>
</protein>
<keyword evidence="3" id="KW-1185">Reference proteome</keyword>
<dbReference type="EMBL" id="MUZR01000043">
    <property type="protein sequence ID" value="OOC09604.1"/>
    <property type="molecule type" value="Genomic_DNA"/>
</dbReference>
<proteinExistence type="predicted"/>
<dbReference type="STRING" id="252474.B1A74_10055"/>
<sequence>MMFGYAGGLQIELDLEPASLEGLAEGRCRMFLAGEPVWVGEGEAPDGCGGYLEWTWVDMLEFLGRWWPWLVLEEDYPVPVSPAFPSQFLAECERRWDGMADEQVDDEELEAHRFLARHDLASAPRGLFLPSLIIMRQGKTAQISAPGLPREVIRPWREVETVLEAAGEHLSTACAESTQPRARQAVGWWQERRERTEAREWMLTTRLEEDAPGRFEQAGIDADEWQWPELRAVARMAFDSVVNADQQAELLRRIVDCPARATPELDRIEAALGEQLDDTEPPYRQGYWAASWLREWLSLSPEAAVEPGEWLKRWGVHVEGINLGACPIEAVTVWGERHGPLVLVNHASESRAGHEYGERATLAHEIAHLLLDRQGALPVAEVLGGRTPEYPEKRARAFAAELLLPRDVAARAVEQSADLTEAAERLRADYRVSRELLAWQITNSGAAKQLQSRQEKALLEQWRSGRAGVT</sequence>
<gene>
    <name evidence="2" type="ORF">B1A74_10055</name>
</gene>
<accession>A0A1V2ZWV4</accession>
<dbReference type="Gene3D" id="1.10.10.2910">
    <property type="match status" value="1"/>
</dbReference>
<comment type="caution">
    <text evidence="2">The sequence shown here is derived from an EMBL/GenBank/DDBJ whole genome shotgun (WGS) entry which is preliminary data.</text>
</comment>
<dbReference type="Pfam" id="PF06114">
    <property type="entry name" value="Peptidase_M78"/>
    <property type="match status" value="1"/>
</dbReference>